<dbReference type="RefSeq" id="YP_009624080.1">
    <property type="nucleotide sequence ID" value="NC_042116.1"/>
</dbReference>
<protein>
    <submittedName>
        <fullName evidence="1">Uncharacterized protein</fullName>
    </submittedName>
</protein>
<proteinExistence type="predicted"/>
<dbReference type="EMBL" id="LT960551">
    <property type="protein sequence ID" value="SOK58747.1"/>
    <property type="molecule type" value="Genomic_DNA"/>
</dbReference>
<reference evidence="3" key="1">
    <citation type="submission" date="2017-10" db="EMBL/GenBank/DDBJ databases">
        <authorList>
            <person name="Skurnik M."/>
        </authorList>
    </citation>
    <scope>NUCLEOTIDE SEQUENCE [LARGE SCALE GENOMIC DNA]</scope>
</reference>
<name>A0A2C9CY22_9CAUD</name>
<gene>
    <name evidence="1" type="primary">g470</name>
</gene>
<organism evidence="1 3">
    <name type="scientific">Yersinia phage fHe-Yen9-04</name>
    <dbReference type="NCBI Taxonomy" id="2052742"/>
    <lineage>
        <taxon>Viruses</taxon>
        <taxon>Duplodnaviria</taxon>
        <taxon>Heunggongvirae</taxon>
        <taxon>Uroviricota</taxon>
        <taxon>Caudoviricetes</taxon>
        <taxon>Eneladusvirus</taxon>
        <taxon>Eneladusvirus Yen904</taxon>
    </lineage>
</organism>
<dbReference type="KEGG" id="vg:40100888"/>
<dbReference type="Proteomes" id="UP000240931">
    <property type="component" value="Segment"/>
</dbReference>
<keyword evidence="3" id="KW-1185">Reference proteome</keyword>
<dbReference type="EMBL" id="LR596615">
    <property type="protein sequence ID" value="VUE36516.1"/>
    <property type="molecule type" value="Genomic_DNA"/>
</dbReference>
<dbReference type="OrthoDB" id="36901at10239"/>
<dbReference type="GeneID" id="40100888"/>
<evidence type="ECO:0000313" key="3">
    <source>
        <dbReference type="Proteomes" id="UP000240931"/>
    </source>
</evidence>
<evidence type="ECO:0000313" key="1">
    <source>
        <dbReference type="EMBL" id="SOK58747.1"/>
    </source>
</evidence>
<reference evidence="1" key="2">
    <citation type="submission" date="2017-10" db="EMBL/GenBank/DDBJ databases">
        <authorList>
            <person name="Banno H."/>
            <person name="Chua N.-H."/>
        </authorList>
    </citation>
    <scope>NUCLEOTIDE SEQUENCE [LARGE SCALE GENOMIC DNA]</scope>
</reference>
<evidence type="ECO:0000313" key="4">
    <source>
        <dbReference type="Proteomes" id="UP000317227"/>
    </source>
</evidence>
<dbReference type="Proteomes" id="UP000317227">
    <property type="component" value="Segment"/>
</dbReference>
<accession>A0A2C9CY22</accession>
<sequence>MSLTSLVLLMFVTACITLIANKLIAANIYKKTVFDIQGKKSPYGISIEQGKSKWGYCITKNGKVQFSMNGSAPVYHTLEDVLKAINILEKLEGYIPTTISVEQE</sequence>
<evidence type="ECO:0000313" key="2">
    <source>
        <dbReference type="EMBL" id="VUE36516.1"/>
    </source>
</evidence>
<reference evidence="2 4" key="3">
    <citation type="submission" date="2019-06" db="EMBL/GenBank/DDBJ databases">
        <authorList>
            <person name="Bower L."/>
            <person name="Leinonen R."/>
        </authorList>
    </citation>
    <scope>NUCLEOTIDE SEQUENCE [LARGE SCALE GENOMIC DNA]</scope>
</reference>